<feature type="transmembrane region" description="Helical" evidence="9">
    <location>
        <begin position="79"/>
        <end position="100"/>
    </location>
</feature>
<dbReference type="AlphaFoldDB" id="A0A7V4E502"/>
<dbReference type="PROSITE" id="PS50929">
    <property type="entry name" value="ABC_TM1F"/>
    <property type="match status" value="1"/>
</dbReference>
<evidence type="ECO:0000313" key="12">
    <source>
        <dbReference type="EMBL" id="HGL17231.1"/>
    </source>
</evidence>
<evidence type="ECO:0000256" key="3">
    <source>
        <dbReference type="ARBA" id="ARBA00022475"/>
    </source>
</evidence>
<feature type="domain" description="ABC transporter" evidence="10">
    <location>
        <begin position="359"/>
        <end position="593"/>
    </location>
</feature>
<comment type="caution">
    <text evidence="12">The sequence shown here is derived from an EMBL/GenBank/DDBJ whole genome shotgun (WGS) entry which is preliminary data.</text>
</comment>
<evidence type="ECO:0000256" key="5">
    <source>
        <dbReference type="ARBA" id="ARBA00022741"/>
    </source>
</evidence>
<dbReference type="InterPro" id="IPR003593">
    <property type="entry name" value="AAA+_ATPase"/>
</dbReference>
<dbReference type="SUPFAM" id="SSF52540">
    <property type="entry name" value="P-loop containing nucleoside triphosphate hydrolases"/>
    <property type="match status" value="1"/>
</dbReference>
<feature type="transmembrane region" description="Helical" evidence="9">
    <location>
        <begin position="185"/>
        <end position="202"/>
    </location>
</feature>
<dbReference type="InterPro" id="IPR036640">
    <property type="entry name" value="ABC1_TM_sf"/>
</dbReference>
<feature type="transmembrane region" description="Helical" evidence="9">
    <location>
        <begin position="273"/>
        <end position="295"/>
    </location>
</feature>
<evidence type="ECO:0000259" key="11">
    <source>
        <dbReference type="PROSITE" id="PS50929"/>
    </source>
</evidence>
<keyword evidence="2" id="KW-0813">Transport</keyword>
<dbReference type="GO" id="GO:0016887">
    <property type="term" value="F:ATP hydrolysis activity"/>
    <property type="evidence" value="ECO:0007669"/>
    <property type="project" value="InterPro"/>
</dbReference>
<dbReference type="CDD" id="cd18552">
    <property type="entry name" value="ABC_6TM_MsbA_like"/>
    <property type="match status" value="1"/>
</dbReference>
<evidence type="ECO:0000256" key="1">
    <source>
        <dbReference type="ARBA" id="ARBA00004651"/>
    </source>
</evidence>
<feature type="transmembrane region" description="Helical" evidence="9">
    <location>
        <begin position="159"/>
        <end position="179"/>
    </location>
</feature>
<dbReference type="InterPro" id="IPR017871">
    <property type="entry name" value="ABC_transporter-like_CS"/>
</dbReference>
<evidence type="ECO:0000256" key="8">
    <source>
        <dbReference type="ARBA" id="ARBA00023136"/>
    </source>
</evidence>
<evidence type="ECO:0000256" key="9">
    <source>
        <dbReference type="SAM" id="Phobius"/>
    </source>
</evidence>
<reference evidence="12" key="1">
    <citation type="journal article" date="2020" name="mSystems">
        <title>Genome- and Community-Level Interaction Insights into Carbon Utilization and Element Cycling Functions of Hydrothermarchaeota in Hydrothermal Sediment.</title>
        <authorList>
            <person name="Zhou Z."/>
            <person name="Liu Y."/>
            <person name="Xu W."/>
            <person name="Pan J."/>
            <person name="Luo Z.H."/>
            <person name="Li M."/>
        </authorList>
    </citation>
    <scope>NUCLEOTIDE SEQUENCE [LARGE SCALE GENOMIC DNA]</scope>
    <source>
        <strain evidence="12">SpSt-69</strain>
    </source>
</reference>
<evidence type="ECO:0000256" key="6">
    <source>
        <dbReference type="ARBA" id="ARBA00022840"/>
    </source>
</evidence>
<evidence type="ECO:0000256" key="7">
    <source>
        <dbReference type="ARBA" id="ARBA00022989"/>
    </source>
</evidence>
<dbReference type="InterPro" id="IPR011527">
    <property type="entry name" value="ABC1_TM_dom"/>
</dbReference>
<gene>
    <name evidence="12" type="ORF">ENU66_02710</name>
</gene>
<dbReference type="Pfam" id="PF00664">
    <property type="entry name" value="ABC_membrane"/>
    <property type="match status" value="1"/>
</dbReference>
<dbReference type="GO" id="GO:0015421">
    <property type="term" value="F:ABC-type oligopeptide transporter activity"/>
    <property type="evidence" value="ECO:0007669"/>
    <property type="project" value="TreeGrafter"/>
</dbReference>
<dbReference type="SMART" id="SM00382">
    <property type="entry name" value="AAA"/>
    <property type="match status" value="1"/>
</dbReference>
<accession>A0A7V4E502</accession>
<keyword evidence="7 9" id="KW-1133">Transmembrane helix</keyword>
<dbReference type="EMBL" id="DTDJ01000023">
    <property type="protein sequence ID" value="HGL17231.1"/>
    <property type="molecule type" value="Genomic_DNA"/>
</dbReference>
<dbReference type="InterPro" id="IPR039421">
    <property type="entry name" value="Type_1_exporter"/>
</dbReference>
<dbReference type="GO" id="GO:0005524">
    <property type="term" value="F:ATP binding"/>
    <property type="evidence" value="ECO:0007669"/>
    <property type="project" value="UniProtKB-KW"/>
</dbReference>
<protein>
    <submittedName>
        <fullName evidence="12">ABC transporter ATP-binding protein</fullName>
    </submittedName>
</protein>
<feature type="domain" description="ABC transmembrane type-1" evidence="11">
    <location>
        <begin position="19"/>
        <end position="327"/>
    </location>
</feature>
<organism evidence="12">
    <name type="scientific">candidate division WOR-3 bacterium</name>
    <dbReference type="NCBI Taxonomy" id="2052148"/>
    <lineage>
        <taxon>Bacteria</taxon>
        <taxon>Bacteria division WOR-3</taxon>
    </lineage>
</organism>
<dbReference type="InterPro" id="IPR003439">
    <property type="entry name" value="ABC_transporter-like_ATP-bd"/>
</dbReference>
<dbReference type="PROSITE" id="PS50893">
    <property type="entry name" value="ABC_TRANSPORTER_2"/>
    <property type="match status" value="1"/>
</dbReference>
<comment type="subcellular location">
    <subcellularLocation>
        <location evidence="1">Cell membrane</location>
        <topology evidence="1">Multi-pass membrane protein</topology>
    </subcellularLocation>
</comment>
<dbReference type="PANTHER" id="PTHR43394:SF1">
    <property type="entry name" value="ATP-BINDING CASSETTE SUB-FAMILY B MEMBER 10, MITOCHONDRIAL"/>
    <property type="match status" value="1"/>
</dbReference>
<dbReference type="Gene3D" id="3.40.50.300">
    <property type="entry name" value="P-loop containing nucleotide triphosphate hydrolases"/>
    <property type="match status" value="1"/>
</dbReference>
<evidence type="ECO:0000256" key="4">
    <source>
        <dbReference type="ARBA" id="ARBA00022692"/>
    </source>
</evidence>
<keyword evidence="5" id="KW-0547">Nucleotide-binding</keyword>
<keyword evidence="8 9" id="KW-0472">Membrane</keyword>
<proteinExistence type="predicted"/>
<dbReference type="PANTHER" id="PTHR43394">
    <property type="entry name" value="ATP-DEPENDENT PERMEASE MDL1, MITOCHONDRIAL"/>
    <property type="match status" value="1"/>
</dbReference>
<keyword evidence="4 9" id="KW-0812">Transmembrane</keyword>
<dbReference type="GO" id="GO:0005886">
    <property type="term" value="C:plasma membrane"/>
    <property type="evidence" value="ECO:0007669"/>
    <property type="project" value="UniProtKB-SubCell"/>
</dbReference>
<sequence>MKEYFRMLRFVKKNLVSFVVAFLLLSISSMLNGFSLGIISPVLRMLFYKENAPLYSEKKLPVVGKIFNRFILQVPPLEAVRNLALLIVVFYLMKAIVTYFQKLSGVYVEEKVVKDLREALFKKILSLPLSFFHKKSSGEVISHFINDINLLKTSITHGVYVLISETATLTAYLILAFLASWHLTLFALLVIPATLLVITAVSRRLRKRSKVSQEKMGNIATVLYETLTGIKVIKSFGTEKKEEERFNKSSKDYFKSVLRFHYLGALASPLTEFLTMTVAAMLLVYGGILIFKLQILTPDRFFVFLAAALTMISPLKHLSQINVYLQEGAAASKRLLEIFDLPEYKWEGKIPFEGIKEKIELRNVTFSYPKAGFTLKGINLEIKKGEKVAIVGPTGAGKTTLVDIILGFYKVEVGEILIDGVSLYEYDYDSFRAKVAVVPQEVILFGGTIRDNLVYAAGDVTEEDLRDICRKTKVEEIYERFPDGLNAKVGERGITLSGGERQRIALARALLRKPSILVLDEATSALDSETEEAIKEALAEITKDTTVITIAHRLATVLSSDKIVVLDEGEVLAVGKHNELYRSCELYKRLFDAQFQYTL</sequence>
<dbReference type="SUPFAM" id="SSF90123">
    <property type="entry name" value="ABC transporter transmembrane region"/>
    <property type="match status" value="1"/>
</dbReference>
<keyword evidence="6 12" id="KW-0067">ATP-binding</keyword>
<evidence type="ECO:0000259" key="10">
    <source>
        <dbReference type="PROSITE" id="PS50893"/>
    </source>
</evidence>
<dbReference type="PROSITE" id="PS00211">
    <property type="entry name" value="ABC_TRANSPORTER_1"/>
    <property type="match status" value="1"/>
</dbReference>
<evidence type="ECO:0000256" key="2">
    <source>
        <dbReference type="ARBA" id="ARBA00022448"/>
    </source>
</evidence>
<keyword evidence="3" id="KW-1003">Cell membrane</keyword>
<dbReference type="Pfam" id="PF00005">
    <property type="entry name" value="ABC_tran"/>
    <property type="match status" value="1"/>
</dbReference>
<name>A0A7V4E502_UNCW3</name>
<dbReference type="Gene3D" id="1.20.1560.10">
    <property type="entry name" value="ABC transporter type 1, transmembrane domain"/>
    <property type="match status" value="1"/>
</dbReference>
<dbReference type="InterPro" id="IPR027417">
    <property type="entry name" value="P-loop_NTPase"/>
</dbReference>
<dbReference type="FunFam" id="3.40.50.300:FF:000221">
    <property type="entry name" value="Multidrug ABC transporter ATP-binding protein"/>
    <property type="match status" value="1"/>
</dbReference>